<feature type="transmembrane region" description="Helical" evidence="1">
    <location>
        <begin position="88"/>
        <end position="108"/>
    </location>
</feature>
<evidence type="ECO:0000313" key="3">
    <source>
        <dbReference type="Proteomes" id="UP000009376"/>
    </source>
</evidence>
<name>D6GWL1_PARA5</name>
<feature type="transmembrane region" description="Helical" evidence="1">
    <location>
        <begin position="54"/>
        <end position="82"/>
    </location>
</feature>
<sequence>MILNEILGLVGIISGVVIFVSTIGFIYFIITAYKYGSKTEANKFFGSYMLNNPIRYVFAFIFIVISAVSLSIGFIASFIAVFFFNPLIIWEVSGTVAIISLACFFVAFTSIDHPSRFLSYIRFLKNKR</sequence>
<gene>
    <name evidence="2" type="ORF">BJBARM5_1797</name>
</gene>
<dbReference type="EMBL" id="GG745601">
    <property type="protein sequence ID" value="EFD92399.1"/>
    <property type="molecule type" value="Genomic_DNA"/>
</dbReference>
<proteinExistence type="predicted"/>
<reference evidence="2 3" key="1">
    <citation type="journal article" date="2010" name="Proc. Natl. Acad. Sci. U.S.A.">
        <title>Enigmatic, ultrasmall, uncultivated Archaea.</title>
        <authorList>
            <person name="Baker B.J."/>
            <person name="Comolli L.R."/>
            <person name="Dick G.J."/>
            <person name="Hauser L.J."/>
            <person name="Hyatt D."/>
            <person name="Dill B.D."/>
            <person name="Land M.L."/>
            <person name="Verberkmoes N.C."/>
            <person name="Hettich R.L."/>
            <person name="Banfield J.F."/>
        </authorList>
    </citation>
    <scope>NUCLEOTIDE SEQUENCE [LARGE SCALE GENOMIC DNA]</scope>
</reference>
<evidence type="ECO:0000256" key="1">
    <source>
        <dbReference type="SAM" id="Phobius"/>
    </source>
</evidence>
<dbReference type="Proteomes" id="UP000009376">
    <property type="component" value="Unassembled WGS sequence"/>
</dbReference>
<keyword evidence="1" id="KW-1133">Transmembrane helix</keyword>
<dbReference type="AlphaFoldDB" id="D6GWL1"/>
<organism evidence="2 3">
    <name type="scientific">Candidatus Parvarchaeum acidophilus ARMAN-5</name>
    <dbReference type="NCBI Taxonomy" id="662762"/>
    <lineage>
        <taxon>Archaea</taxon>
        <taxon>Candidatus Parvarchaeota</taxon>
        <taxon>Candidatus Parvarchaeum</taxon>
    </lineage>
</organism>
<accession>D6GWL1</accession>
<protein>
    <submittedName>
        <fullName evidence="2">Uncharacterized protein</fullName>
    </submittedName>
</protein>
<evidence type="ECO:0000313" key="2">
    <source>
        <dbReference type="EMBL" id="EFD92399.1"/>
    </source>
</evidence>
<feature type="transmembrane region" description="Helical" evidence="1">
    <location>
        <begin position="6"/>
        <end position="33"/>
    </location>
</feature>
<keyword evidence="1" id="KW-0472">Membrane</keyword>
<keyword evidence="1" id="KW-0812">Transmembrane</keyword>